<evidence type="ECO:0000256" key="1">
    <source>
        <dbReference type="ARBA" id="ARBA00005854"/>
    </source>
</evidence>
<dbReference type="GO" id="GO:0003713">
    <property type="term" value="F:transcription coactivator activity"/>
    <property type="evidence" value="ECO:0007669"/>
    <property type="project" value="TreeGrafter"/>
</dbReference>
<reference evidence="5 6" key="1">
    <citation type="journal article" date="2013" name="Nature">
        <title>The genomes of four tapeworm species reveal adaptations to parasitism.</title>
        <authorList>
            <person name="Tsai I.J."/>
            <person name="Zarowiecki M."/>
            <person name="Holroyd N."/>
            <person name="Garciarrubio A."/>
            <person name="Sanchez-Flores A."/>
            <person name="Brooks K.L."/>
            <person name="Tracey A."/>
            <person name="Bobes R.J."/>
            <person name="Fragoso G."/>
            <person name="Sciutto E."/>
            <person name="Aslett M."/>
            <person name="Beasley H."/>
            <person name="Bennett H.M."/>
            <person name="Cai J."/>
            <person name="Camicia F."/>
            <person name="Clark R."/>
            <person name="Cucher M."/>
            <person name="De Silva N."/>
            <person name="Day T.A."/>
            <person name="Deplazes P."/>
            <person name="Estrada K."/>
            <person name="Fernandez C."/>
            <person name="Holland P.W."/>
            <person name="Hou J."/>
            <person name="Hu S."/>
            <person name="Huckvale T."/>
            <person name="Hung S.S."/>
            <person name="Kamenetzky L."/>
            <person name="Keane J.A."/>
            <person name="Kiss F."/>
            <person name="Koziol U."/>
            <person name="Lambert O."/>
            <person name="Liu K."/>
            <person name="Luo X."/>
            <person name="Luo Y."/>
            <person name="Macchiaroli N."/>
            <person name="Nichol S."/>
            <person name="Paps J."/>
            <person name="Parkinson J."/>
            <person name="Pouchkina-Stantcheva N."/>
            <person name="Riddiford N."/>
            <person name="Rosenzvit M."/>
            <person name="Salinas G."/>
            <person name="Wasmuth J.D."/>
            <person name="Zamanian M."/>
            <person name="Zheng Y."/>
            <person name="Cai X."/>
            <person name="Soberon X."/>
            <person name="Olson P.D."/>
            <person name="Laclette J.P."/>
            <person name="Brehm K."/>
            <person name="Berriman M."/>
            <person name="Garciarrubio A."/>
            <person name="Bobes R.J."/>
            <person name="Fragoso G."/>
            <person name="Sanchez-Flores A."/>
            <person name="Estrada K."/>
            <person name="Cevallos M.A."/>
            <person name="Morett E."/>
            <person name="Gonzalez V."/>
            <person name="Portillo T."/>
            <person name="Ochoa-Leyva A."/>
            <person name="Jose M.V."/>
            <person name="Sciutto E."/>
            <person name="Landa A."/>
            <person name="Jimenez L."/>
            <person name="Valdes V."/>
            <person name="Carrero J.C."/>
            <person name="Larralde C."/>
            <person name="Morales-Montor J."/>
            <person name="Limon-Lason J."/>
            <person name="Soberon X."/>
            <person name="Laclette J.P."/>
        </authorList>
    </citation>
    <scope>NUCLEOTIDE SEQUENCE [LARGE SCALE GENOMIC DNA]</scope>
</reference>
<dbReference type="GO" id="GO:0051287">
    <property type="term" value="F:NAD binding"/>
    <property type="evidence" value="ECO:0007669"/>
    <property type="project" value="InterPro"/>
</dbReference>
<dbReference type="GO" id="GO:0006357">
    <property type="term" value="P:regulation of transcription by RNA polymerase II"/>
    <property type="evidence" value="ECO:0007669"/>
    <property type="project" value="TreeGrafter"/>
</dbReference>
<dbReference type="SUPFAM" id="SSF51735">
    <property type="entry name" value="NAD(P)-binding Rossmann-fold domains"/>
    <property type="match status" value="1"/>
</dbReference>
<sequence>MSGRASAIEACNESRPTLLFHQILFYFDFGQFGKVFHQAKTTIEMAGARPNGPHYTRPLVALLDGRDCTVEMPLLKDVATVAFCDASGTSEIHEKVLNEAFGALLWHSITLTREDLQKFKSLKIIVRIGSGFDNVDIKAAGELGIAVCNVPGYGVEEAADTTMSHILTLYRRTYWLADMVRSGKRISGPEQLKDAAAGTARIRGDTLGIVGLGRIGAAVALRAMAFGFRVAFFDPYLSDGIERSLGIVRVYNLQDLLYQSDCVTLHCTLHDQNRGMINADTIKMMRKGAFLINTARAGLIDEAALTAALKSGIIRAAALDVIDSDLTTGPLKDAPNLIVTPHMAYYSENSVREMREAAANEIRRAVLNRGPGGLRNCVNKEYLVGAPTSLYSGLNSHTNPLALAANTAVLNNHATAMAAVLSMPPFSGASGANSMGLTLPPALLGANFASTANLGGPSNSVGANNGALPGPHGAAGPGGMLGNSVPSSIPALIPPPPGGANPQFAQSGLPTPYSPFLPPNFAASLSGLAGQQQQQSQPNSQPPPPQPPSQAASQSQPLAVVSAAAAAAAAAATQQQQQQMQTLASQQSSQSGPTMSKAGGSPAPNVGGNGSSGGMNSGSNAPPTSDSSVKPSCSPNAALDVQSVIHGNHNFSPFPPGMVKPKAGDSP</sequence>
<feature type="compositionally biased region" description="Low complexity" evidence="2">
    <location>
        <begin position="578"/>
        <end position="591"/>
    </location>
</feature>
<proteinExistence type="inferred from homology"/>
<dbReference type="GO" id="GO:0003714">
    <property type="term" value="F:transcription corepressor activity"/>
    <property type="evidence" value="ECO:0007669"/>
    <property type="project" value="InterPro"/>
</dbReference>
<evidence type="ECO:0000259" key="3">
    <source>
        <dbReference type="Pfam" id="PF00389"/>
    </source>
</evidence>
<feature type="compositionally biased region" description="Low complexity" evidence="2">
    <location>
        <begin position="482"/>
        <end position="491"/>
    </location>
</feature>
<dbReference type="InterPro" id="IPR051638">
    <property type="entry name" value="CTBP_dehydrogenase"/>
</dbReference>
<protein>
    <submittedName>
        <fullName evidence="5 7">Subfamily S1B unassigned peptidase S01 family</fullName>
    </submittedName>
</protein>
<dbReference type="InterPro" id="IPR006140">
    <property type="entry name" value="D-isomer_DH_NAD-bd"/>
</dbReference>
<feature type="domain" description="D-isomer specific 2-hydroxyacid dehydrogenase NAD-binding" evidence="4">
    <location>
        <begin position="164"/>
        <end position="344"/>
    </location>
</feature>
<dbReference type="CDD" id="cd05299">
    <property type="entry name" value="CtBP_dh"/>
    <property type="match status" value="1"/>
</dbReference>
<accession>A0A068WJZ8</accession>
<dbReference type="GO" id="GO:0140297">
    <property type="term" value="F:DNA-binding transcription factor binding"/>
    <property type="evidence" value="ECO:0007669"/>
    <property type="project" value="TreeGrafter"/>
</dbReference>
<feature type="compositionally biased region" description="Gly residues" evidence="2">
    <location>
        <begin position="607"/>
        <end position="616"/>
    </location>
</feature>
<dbReference type="OrthoDB" id="9991913at2759"/>
<comment type="similarity">
    <text evidence="1">Belongs to the D-isomer specific 2-hydroxyacid dehydrogenase family.</text>
</comment>
<dbReference type="InterPro" id="IPR006139">
    <property type="entry name" value="D-isomer_2_OHA_DH_cat_dom"/>
</dbReference>
<feature type="compositionally biased region" description="Polar residues" evidence="2">
    <location>
        <begin position="624"/>
        <end position="635"/>
    </location>
</feature>
<organism evidence="5">
    <name type="scientific">Echinococcus granulosus</name>
    <name type="common">Hydatid tapeworm</name>
    <dbReference type="NCBI Taxonomy" id="6210"/>
    <lineage>
        <taxon>Eukaryota</taxon>
        <taxon>Metazoa</taxon>
        <taxon>Spiralia</taxon>
        <taxon>Lophotrochozoa</taxon>
        <taxon>Platyhelminthes</taxon>
        <taxon>Cestoda</taxon>
        <taxon>Eucestoda</taxon>
        <taxon>Cyclophyllidea</taxon>
        <taxon>Taeniidae</taxon>
        <taxon>Echinococcus</taxon>
        <taxon>Echinococcus granulosus group</taxon>
    </lineage>
</organism>
<feature type="compositionally biased region" description="Low complexity" evidence="2">
    <location>
        <begin position="522"/>
        <end position="539"/>
    </location>
</feature>
<dbReference type="SUPFAM" id="SSF52283">
    <property type="entry name" value="Formate/glycerate dehydrogenase catalytic domain-like"/>
    <property type="match status" value="1"/>
</dbReference>
<reference evidence="5" key="2">
    <citation type="submission" date="2014-06" db="EMBL/GenBank/DDBJ databases">
        <authorList>
            <person name="Aslett M."/>
        </authorList>
    </citation>
    <scope>NUCLEOTIDE SEQUENCE</scope>
</reference>
<dbReference type="Gene3D" id="3.40.50.720">
    <property type="entry name" value="NAD(P)-binding Rossmann-like Domain"/>
    <property type="match status" value="2"/>
</dbReference>
<feature type="compositionally biased region" description="Low complexity" evidence="2">
    <location>
        <begin position="463"/>
        <end position="472"/>
    </location>
</feature>
<evidence type="ECO:0000313" key="6">
    <source>
        <dbReference type="Proteomes" id="UP000492820"/>
    </source>
</evidence>
<evidence type="ECO:0000256" key="2">
    <source>
        <dbReference type="SAM" id="MobiDB-lite"/>
    </source>
</evidence>
<name>A0A068WJZ8_ECHGR</name>
<reference evidence="7" key="3">
    <citation type="submission" date="2020-10" db="UniProtKB">
        <authorList>
            <consortium name="WormBaseParasite"/>
        </authorList>
    </citation>
    <scope>IDENTIFICATION</scope>
</reference>
<feature type="region of interest" description="Disordered" evidence="2">
    <location>
        <begin position="578"/>
        <end position="667"/>
    </location>
</feature>
<dbReference type="PANTHER" id="PTHR46029:SF7">
    <property type="entry name" value="C-TERMINAL-BINDING PROTEIN"/>
    <property type="match status" value="1"/>
</dbReference>
<gene>
    <name evidence="7" type="primary">EGR_04298</name>
    <name evidence="5" type="ORF">EgrG_001081400</name>
</gene>
<dbReference type="InterPro" id="IPR036291">
    <property type="entry name" value="NAD(P)-bd_dom_sf"/>
</dbReference>
<dbReference type="PANTHER" id="PTHR46029">
    <property type="entry name" value="C-TERMINAL-BINDING PROTEIN"/>
    <property type="match status" value="1"/>
</dbReference>
<feature type="compositionally biased region" description="Low complexity" evidence="2">
    <location>
        <begin position="549"/>
        <end position="558"/>
    </location>
</feature>
<feature type="domain" description="D-isomer specific 2-hydroxyacid dehydrogenase catalytic" evidence="3">
    <location>
        <begin position="68"/>
        <end position="379"/>
    </location>
</feature>
<dbReference type="InterPro" id="IPR043322">
    <property type="entry name" value="CtBP"/>
</dbReference>
<evidence type="ECO:0000313" key="7">
    <source>
        <dbReference type="WBParaSite" id="EgrG_001081400"/>
    </source>
</evidence>
<dbReference type="GO" id="GO:0001221">
    <property type="term" value="F:transcription coregulator binding"/>
    <property type="evidence" value="ECO:0007669"/>
    <property type="project" value="TreeGrafter"/>
</dbReference>
<dbReference type="Pfam" id="PF00389">
    <property type="entry name" value="2-Hacid_dh"/>
    <property type="match status" value="1"/>
</dbReference>
<dbReference type="EMBL" id="LK028577">
    <property type="protein sequence ID" value="CDS18018.1"/>
    <property type="molecule type" value="Genomic_DNA"/>
</dbReference>
<dbReference type="Pfam" id="PF02826">
    <property type="entry name" value="2-Hacid_dh_C"/>
    <property type="match status" value="1"/>
</dbReference>
<evidence type="ECO:0000313" key="5">
    <source>
        <dbReference type="EMBL" id="CDS18018.1"/>
    </source>
</evidence>
<dbReference type="WBParaSite" id="EgrG_001081400">
    <property type="protein sequence ID" value="EgrG_001081400"/>
    <property type="gene ID" value="EgrG_001081400"/>
</dbReference>
<dbReference type="GO" id="GO:0005634">
    <property type="term" value="C:nucleus"/>
    <property type="evidence" value="ECO:0007669"/>
    <property type="project" value="TreeGrafter"/>
</dbReference>
<evidence type="ECO:0000259" key="4">
    <source>
        <dbReference type="Pfam" id="PF02826"/>
    </source>
</evidence>
<dbReference type="Proteomes" id="UP000492820">
    <property type="component" value="Unassembled WGS sequence"/>
</dbReference>
<dbReference type="AlphaFoldDB" id="A0A068WJZ8"/>
<dbReference type="GO" id="GO:0016616">
    <property type="term" value="F:oxidoreductase activity, acting on the CH-OH group of donors, NAD or NADP as acceptor"/>
    <property type="evidence" value="ECO:0007669"/>
    <property type="project" value="InterPro"/>
</dbReference>
<feature type="region of interest" description="Disordered" evidence="2">
    <location>
        <begin position="463"/>
        <end position="558"/>
    </location>
</feature>